<organism evidence="2 3">
    <name type="scientific">Streptomyces minutiscleroticus</name>
    <dbReference type="NCBI Taxonomy" id="68238"/>
    <lineage>
        <taxon>Bacteria</taxon>
        <taxon>Bacillati</taxon>
        <taxon>Actinomycetota</taxon>
        <taxon>Actinomycetes</taxon>
        <taxon>Kitasatosporales</taxon>
        <taxon>Streptomycetaceae</taxon>
        <taxon>Streptomyces</taxon>
    </lineage>
</organism>
<reference evidence="2" key="1">
    <citation type="journal article" date="2014" name="Int. J. Syst. Evol. Microbiol.">
        <title>Complete genome sequence of Corynebacterium casei LMG S-19264T (=DSM 44701T), isolated from a smear-ripened cheese.</title>
        <authorList>
            <consortium name="US DOE Joint Genome Institute (JGI-PGF)"/>
            <person name="Walter F."/>
            <person name="Albersmeier A."/>
            <person name="Kalinowski J."/>
            <person name="Ruckert C."/>
        </authorList>
    </citation>
    <scope>NUCLEOTIDE SEQUENCE</scope>
    <source>
        <strain evidence="2">JCM 4790</strain>
    </source>
</reference>
<feature type="region of interest" description="Disordered" evidence="1">
    <location>
        <begin position="485"/>
        <end position="507"/>
    </location>
</feature>
<feature type="compositionally biased region" description="Low complexity" evidence="1">
    <location>
        <begin position="245"/>
        <end position="258"/>
    </location>
</feature>
<gene>
    <name evidence="2" type="ORF">GCM10010358_16760</name>
</gene>
<feature type="compositionally biased region" description="Pro residues" evidence="1">
    <location>
        <begin position="195"/>
        <end position="205"/>
    </location>
</feature>
<protein>
    <submittedName>
        <fullName evidence="2">Uncharacterized protein</fullName>
    </submittedName>
</protein>
<proteinExistence type="predicted"/>
<comment type="caution">
    <text evidence="2">The sequence shown here is derived from an EMBL/GenBank/DDBJ whole genome shotgun (WGS) entry which is preliminary data.</text>
</comment>
<reference evidence="2" key="2">
    <citation type="submission" date="2020-09" db="EMBL/GenBank/DDBJ databases">
        <authorList>
            <person name="Sun Q."/>
            <person name="Ohkuma M."/>
        </authorList>
    </citation>
    <scope>NUCLEOTIDE SEQUENCE</scope>
    <source>
        <strain evidence="2">JCM 4790</strain>
    </source>
</reference>
<evidence type="ECO:0000256" key="1">
    <source>
        <dbReference type="SAM" id="MobiDB-lite"/>
    </source>
</evidence>
<evidence type="ECO:0000313" key="2">
    <source>
        <dbReference type="EMBL" id="GGX63014.1"/>
    </source>
</evidence>
<dbReference type="EMBL" id="BMVU01000004">
    <property type="protein sequence ID" value="GGX63014.1"/>
    <property type="molecule type" value="Genomic_DNA"/>
</dbReference>
<feature type="region of interest" description="Disordered" evidence="1">
    <location>
        <begin position="1"/>
        <end position="327"/>
    </location>
</feature>
<feature type="compositionally biased region" description="Gly residues" evidence="1">
    <location>
        <begin position="299"/>
        <end position="308"/>
    </location>
</feature>
<sequence length="533" mass="53023">MTQNGQGEQPSARPAREGIVLPSDGGEPLLPGQLGDAAAPAGDRAWNGAWGPEREPEPPAAQPGYGGWATPSAGAGWSADAQGGRYDGQGGQYGYAQGDQYGEQPRQQGYAQGAADPSYGVDTSVPRQPGGAHDAFGYGTPGAGHSAPMPPARGQDRPGPGPLPPAAPAEEAATQYLPPVAPSAADEAATQYIPPVGPGALPPEMPASDPAGHPGQAPQGGPGPMPGVGDPDAQATQYLPPVPGQPQAAAPYGAGAAASGERQPPAEFDNLFRSDAPDGAAGSTQQMPRYDARAPHGAGAPGAPGAPGGRAARHGAGDGGRGRGGRTGSRVPLIAAAGIGIVVLGLGAGALLSGGGEDDGSDSKTVSATAPAPEESASASADPAKEQAVALDELLADSGASRSSVIEAVADVKKCDNLDQAAADLRDAAQQRNDLVTRLSGLKVDRLPDHEALTAALTGAWKASASADTHYAAWADEVGRKKGCHKGQARATKEAQRGNAASGTASAQKTKAAGLWNAIARTYGLTERDAAQL</sequence>
<dbReference type="Proteomes" id="UP000619244">
    <property type="component" value="Unassembled WGS sequence"/>
</dbReference>
<dbReference type="AlphaFoldDB" id="A0A918NF09"/>
<feature type="compositionally biased region" description="Low complexity" evidence="1">
    <location>
        <begin position="209"/>
        <end position="219"/>
    </location>
</feature>
<accession>A0A918NF09</accession>
<feature type="compositionally biased region" description="Low complexity" evidence="1">
    <location>
        <begin position="367"/>
        <end position="382"/>
    </location>
</feature>
<dbReference type="RefSeq" id="WP_190189515.1">
    <property type="nucleotide sequence ID" value="NZ_BMVU01000004.1"/>
</dbReference>
<name>A0A918NF09_9ACTN</name>
<feature type="region of interest" description="Disordered" evidence="1">
    <location>
        <begin position="354"/>
        <end position="385"/>
    </location>
</feature>
<evidence type="ECO:0000313" key="3">
    <source>
        <dbReference type="Proteomes" id="UP000619244"/>
    </source>
</evidence>
<keyword evidence="3" id="KW-1185">Reference proteome</keyword>